<keyword evidence="2" id="KW-0548">Nucleotidyltransferase</keyword>
<keyword evidence="2" id="KW-0695">RNA-directed DNA polymerase</keyword>
<dbReference type="PANTHER" id="PTHR46890:SF48">
    <property type="entry name" value="RNA-DIRECTED DNA POLYMERASE"/>
    <property type="match status" value="1"/>
</dbReference>
<evidence type="ECO:0000259" key="1">
    <source>
        <dbReference type="Pfam" id="PF00078"/>
    </source>
</evidence>
<gene>
    <name evidence="2" type="ORF">EPI10_005568</name>
</gene>
<organism evidence="2 3">
    <name type="scientific">Gossypium australe</name>
    <dbReference type="NCBI Taxonomy" id="47621"/>
    <lineage>
        <taxon>Eukaryota</taxon>
        <taxon>Viridiplantae</taxon>
        <taxon>Streptophyta</taxon>
        <taxon>Embryophyta</taxon>
        <taxon>Tracheophyta</taxon>
        <taxon>Spermatophyta</taxon>
        <taxon>Magnoliopsida</taxon>
        <taxon>eudicotyledons</taxon>
        <taxon>Gunneridae</taxon>
        <taxon>Pentapetalae</taxon>
        <taxon>rosids</taxon>
        <taxon>malvids</taxon>
        <taxon>Malvales</taxon>
        <taxon>Malvaceae</taxon>
        <taxon>Malvoideae</taxon>
        <taxon>Gossypium</taxon>
    </lineage>
</organism>
<evidence type="ECO:0000313" key="2">
    <source>
        <dbReference type="EMBL" id="KAA3483390.1"/>
    </source>
</evidence>
<dbReference type="GO" id="GO:0003964">
    <property type="term" value="F:RNA-directed DNA polymerase activity"/>
    <property type="evidence" value="ECO:0007669"/>
    <property type="project" value="UniProtKB-KW"/>
</dbReference>
<evidence type="ECO:0000313" key="3">
    <source>
        <dbReference type="Proteomes" id="UP000325315"/>
    </source>
</evidence>
<name>A0A5B6WNP7_9ROSI</name>
<dbReference type="InterPro" id="IPR052343">
    <property type="entry name" value="Retrotransposon-Effector_Assoc"/>
</dbReference>
<dbReference type="Proteomes" id="UP000325315">
    <property type="component" value="Unassembled WGS sequence"/>
</dbReference>
<feature type="domain" description="Reverse transcriptase" evidence="1">
    <location>
        <begin position="36"/>
        <end position="116"/>
    </location>
</feature>
<dbReference type="AlphaFoldDB" id="A0A5B6WNP7"/>
<accession>A0A5B6WNP7</accession>
<keyword evidence="2" id="KW-0808">Transferase</keyword>
<dbReference type="EMBL" id="SMMG02000002">
    <property type="protein sequence ID" value="KAA3483390.1"/>
    <property type="molecule type" value="Genomic_DNA"/>
</dbReference>
<reference evidence="3" key="1">
    <citation type="journal article" date="2019" name="Plant Biotechnol. J.">
        <title>Genome sequencing of the Australian wild diploid species Gossypium australe highlights disease resistance and delayed gland morphogenesis.</title>
        <authorList>
            <person name="Cai Y."/>
            <person name="Cai X."/>
            <person name="Wang Q."/>
            <person name="Wang P."/>
            <person name="Zhang Y."/>
            <person name="Cai C."/>
            <person name="Xu Y."/>
            <person name="Wang K."/>
            <person name="Zhou Z."/>
            <person name="Wang C."/>
            <person name="Geng S."/>
            <person name="Li B."/>
            <person name="Dong Q."/>
            <person name="Hou Y."/>
            <person name="Wang H."/>
            <person name="Ai P."/>
            <person name="Liu Z."/>
            <person name="Yi F."/>
            <person name="Sun M."/>
            <person name="An G."/>
            <person name="Cheng J."/>
            <person name="Zhang Y."/>
            <person name="Shi Q."/>
            <person name="Xie Y."/>
            <person name="Shi X."/>
            <person name="Chang Y."/>
            <person name="Huang F."/>
            <person name="Chen Y."/>
            <person name="Hong S."/>
            <person name="Mi L."/>
            <person name="Sun Q."/>
            <person name="Zhang L."/>
            <person name="Zhou B."/>
            <person name="Peng R."/>
            <person name="Zhang X."/>
            <person name="Liu F."/>
        </authorList>
    </citation>
    <scope>NUCLEOTIDE SEQUENCE [LARGE SCALE GENOMIC DNA]</scope>
    <source>
        <strain evidence="3">cv. PA1801</strain>
    </source>
</reference>
<dbReference type="Pfam" id="PF00078">
    <property type="entry name" value="RVT_1"/>
    <property type="match status" value="1"/>
</dbReference>
<dbReference type="PANTHER" id="PTHR46890">
    <property type="entry name" value="NON-LTR RETROLELEMENT REVERSE TRANSCRIPTASE-LIKE PROTEIN-RELATED"/>
    <property type="match status" value="1"/>
</dbReference>
<comment type="caution">
    <text evidence="2">The sequence shown here is derived from an EMBL/GenBank/DDBJ whole genome shotgun (WGS) entry which is preliminary data.</text>
</comment>
<keyword evidence="3" id="KW-1185">Reference proteome</keyword>
<protein>
    <submittedName>
        <fullName evidence="2">Reverse transcriptase</fullName>
    </submittedName>
</protein>
<sequence>MYNLCGVFFPNVTKNAAKILFCCSDTSWVRHLTSLKDLQPICLCNVLYKIVSKVLANRLKMVLPSLISENQSAFVHNRLITDNVLVAFEIVHGMKNQLIKAGGDIALKIDISMAYN</sequence>
<proteinExistence type="predicted"/>
<dbReference type="InterPro" id="IPR000477">
    <property type="entry name" value="RT_dom"/>
</dbReference>
<dbReference type="OrthoDB" id="1002463at2759"/>